<dbReference type="AlphaFoldDB" id="A0A835HNQ8"/>
<protein>
    <submittedName>
        <fullName evidence="3">Uncharacterized protein</fullName>
    </submittedName>
</protein>
<comment type="caution">
    <text evidence="3">The sequence shown here is derived from an EMBL/GenBank/DDBJ whole genome shotgun (WGS) entry which is preliminary data.</text>
</comment>
<dbReference type="Proteomes" id="UP000631114">
    <property type="component" value="Unassembled WGS sequence"/>
</dbReference>
<reference evidence="3 4" key="1">
    <citation type="submission" date="2020-10" db="EMBL/GenBank/DDBJ databases">
        <title>The Coptis chinensis genome and diversification of protoberbering-type alkaloids.</title>
        <authorList>
            <person name="Wang B."/>
            <person name="Shu S."/>
            <person name="Song C."/>
            <person name="Liu Y."/>
        </authorList>
    </citation>
    <scope>NUCLEOTIDE SEQUENCE [LARGE SCALE GENOMIC DNA]</scope>
    <source>
        <strain evidence="3">HL-2020</strain>
        <tissue evidence="3">Leaf</tissue>
    </source>
</reference>
<evidence type="ECO:0000256" key="2">
    <source>
        <dbReference type="SAM" id="MobiDB-lite"/>
    </source>
</evidence>
<keyword evidence="4" id="KW-1185">Reference proteome</keyword>
<sequence length="192" mass="21415">MGETKVEKNEASAEMENKVDNHAKKEEETSKEKKKKKDKVVEGEEDKEGGGKKEKKKKNPEDKNDPGKLKLKLEKLDAKMQALAIKKDEILNLIKEAEKNVTSGANLEALLGTIPNITSLINKTIDELESEMDHLGVPIALDVGIHRDAKVGVRALTRTIDLEVTRHATIGGMLMPREARWRKLIKSSPISF</sequence>
<dbReference type="EMBL" id="JADFTS010000005">
    <property type="protein sequence ID" value="KAF9604235.1"/>
    <property type="molecule type" value="Genomic_DNA"/>
</dbReference>
<feature type="region of interest" description="Disordered" evidence="2">
    <location>
        <begin position="1"/>
        <end position="70"/>
    </location>
</feature>
<feature type="compositionally biased region" description="Basic and acidic residues" evidence="2">
    <location>
        <begin position="59"/>
        <end position="70"/>
    </location>
</feature>
<evidence type="ECO:0000256" key="1">
    <source>
        <dbReference type="SAM" id="Coils"/>
    </source>
</evidence>
<dbReference type="OrthoDB" id="851995at2759"/>
<proteinExistence type="predicted"/>
<gene>
    <name evidence="3" type="ORF">IFM89_004941</name>
</gene>
<keyword evidence="1" id="KW-0175">Coiled coil</keyword>
<evidence type="ECO:0000313" key="4">
    <source>
        <dbReference type="Proteomes" id="UP000631114"/>
    </source>
</evidence>
<organism evidence="3 4">
    <name type="scientific">Coptis chinensis</name>
    <dbReference type="NCBI Taxonomy" id="261450"/>
    <lineage>
        <taxon>Eukaryota</taxon>
        <taxon>Viridiplantae</taxon>
        <taxon>Streptophyta</taxon>
        <taxon>Embryophyta</taxon>
        <taxon>Tracheophyta</taxon>
        <taxon>Spermatophyta</taxon>
        <taxon>Magnoliopsida</taxon>
        <taxon>Ranunculales</taxon>
        <taxon>Ranunculaceae</taxon>
        <taxon>Coptidoideae</taxon>
        <taxon>Coptis</taxon>
    </lineage>
</organism>
<name>A0A835HNQ8_9MAGN</name>
<evidence type="ECO:0000313" key="3">
    <source>
        <dbReference type="EMBL" id="KAF9604235.1"/>
    </source>
</evidence>
<feature type="coiled-coil region" evidence="1">
    <location>
        <begin position="73"/>
        <end position="100"/>
    </location>
</feature>
<feature type="compositionally biased region" description="Basic and acidic residues" evidence="2">
    <location>
        <begin position="1"/>
        <end position="31"/>
    </location>
</feature>
<accession>A0A835HNQ8</accession>